<keyword evidence="19" id="KW-1185">Reference proteome</keyword>
<comment type="subcellular location">
    <subcellularLocation>
        <location evidence="1">Cell membrane</location>
        <topology evidence="1">Multi-pass membrane protein</topology>
    </subcellularLocation>
</comment>
<accession>A0A4W3GM81</accession>
<evidence type="ECO:0000256" key="10">
    <source>
        <dbReference type="ARBA" id="ARBA00023157"/>
    </source>
</evidence>
<evidence type="ECO:0000256" key="8">
    <source>
        <dbReference type="ARBA" id="ARBA00023065"/>
    </source>
</evidence>
<evidence type="ECO:0000256" key="15">
    <source>
        <dbReference type="ARBA" id="ARBA00064603"/>
    </source>
</evidence>
<dbReference type="PRINTS" id="PR01078">
    <property type="entry name" value="AMINACHANNEL"/>
</dbReference>
<evidence type="ECO:0000256" key="5">
    <source>
        <dbReference type="ARBA" id="ARBA00022692"/>
    </source>
</evidence>
<reference evidence="18" key="5">
    <citation type="submission" date="2025-09" db="UniProtKB">
        <authorList>
            <consortium name="Ensembl"/>
        </authorList>
    </citation>
    <scope>IDENTIFICATION</scope>
</reference>
<evidence type="ECO:0000313" key="18">
    <source>
        <dbReference type="Ensembl" id="ENSCMIP00000004212.1"/>
    </source>
</evidence>
<evidence type="ECO:0000256" key="6">
    <source>
        <dbReference type="ARBA" id="ARBA00022989"/>
    </source>
</evidence>
<dbReference type="GO" id="GO:0005886">
    <property type="term" value="C:plasma membrane"/>
    <property type="evidence" value="ECO:0007669"/>
    <property type="project" value="UniProtKB-SubCell"/>
</dbReference>
<keyword evidence="4" id="KW-1003">Cell membrane</keyword>
<reference evidence="19" key="3">
    <citation type="journal article" date="2014" name="Nature">
        <title>Elephant shark genome provides unique insights into gnathostome evolution.</title>
        <authorList>
            <consortium name="International Elephant Shark Genome Sequencing Consortium"/>
            <person name="Venkatesh B."/>
            <person name="Lee A.P."/>
            <person name="Ravi V."/>
            <person name="Maurya A.K."/>
            <person name="Lian M.M."/>
            <person name="Swann J.B."/>
            <person name="Ohta Y."/>
            <person name="Flajnik M.F."/>
            <person name="Sutoh Y."/>
            <person name="Kasahara M."/>
            <person name="Hoon S."/>
            <person name="Gangu V."/>
            <person name="Roy S.W."/>
            <person name="Irimia M."/>
            <person name="Korzh V."/>
            <person name="Kondrychyn I."/>
            <person name="Lim Z.W."/>
            <person name="Tay B.H."/>
            <person name="Tohari S."/>
            <person name="Kong K.W."/>
            <person name="Ho S."/>
            <person name="Lorente-Galdos B."/>
            <person name="Quilez J."/>
            <person name="Marques-Bonet T."/>
            <person name="Raney B.J."/>
            <person name="Ingham P.W."/>
            <person name="Tay A."/>
            <person name="Hillier L.W."/>
            <person name="Minx P."/>
            <person name="Boehm T."/>
            <person name="Wilson R.K."/>
            <person name="Brenner S."/>
            <person name="Warren W.C."/>
        </authorList>
    </citation>
    <scope>NUCLEOTIDE SEQUENCE [LARGE SCALE GENOMIC DNA]</scope>
</reference>
<keyword evidence="2 16" id="KW-0813">Transport</keyword>
<keyword evidence="10" id="KW-1015">Disulfide bond</keyword>
<keyword evidence="12 16" id="KW-0739">Sodium transport</keyword>
<evidence type="ECO:0000256" key="12">
    <source>
        <dbReference type="ARBA" id="ARBA00023201"/>
    </source>
</evidence>
<evidence type="ECO:0000256" key="4">
    <source>
        <dbReference type="ARBA" id="ARBA00022475"/>
    </source>
</evidence>
<dbReference type="AlphaFoldDB" id="A0A4W3GM81"/>
<feature type="region of interest" description="Disordered" evidence="17">
    <location>
        <begin position="136"/>
        <end position="189"/>
    </location>
</feature>
<dbReference type="PANTHER" id="PTHR11690:SF13">
    <property type="entry name" value="ACID-SENSING ION CHANNEL 4"/>
    <property type="match status" value="1"/>
</dbReference>
<keyword evidence="11" id="KW-0325">Glycoprotein</keyword>
<evidence type="ECO:0000256" key="7">
    <source>
        <dbReference type="ARBA" id="ARBA00023053"/>
    </source>
</evidence>
<dbReference type="STRING" id="7868.ENSCMIP00000004212"/>
<reference evidence="18" key="4">
    <citation type="submission" date="2025-08" db="UniProtKB">
        <authorList>
            <consortium name="Ensembl"/>
        </authorList>
    </citation>
    <scope>IDENTIFICATION</scope>
</reference>
<keyword evidence="8 16" id="KW-0406">Ion transport</keyword>
<dbReference type="InterPro" id="IPR001873">
    <property type="entry name" value="ENaC"/>
</dbReference>
<dbReference type="Ensembl" id="ENSCMIT00000004372.1">
    <property type="protein sequence ID" value="ENSCMIP00000004212.1"/>
    <property type="gene ID" value="ENSCMIG00000002519.1"/>
</dbReference>
<evidence type="ECO:0000256" key="1">
    <source>
        <dbReference type="ARBA" id="ARBA00004651"/>
    </source>
</evidence>
<dbReference type="InParanoid" id="A0A4W3GM81"/>
<evidence type="ECO:0000313" key="19">
    <source>
        <dbReference type="Proteomes" id="UP000314986"/>
    </source>
</evidence>
<evidence type="ECO:0000256" key="9">
    <source>
        <dbReference type="ARBA" id="ARBA00023136"/>
    </source>
</evidence>
<dbReference type="Pfam" id="PF00858">
    <property type="entry name" value="ASC"/>
    <property type="match status" value="1"/>
</dbReference>
<feature type="compositionally biased region" description="Basic and acidic residues" evidence="17">
    <location>
        <begin position="179"/>
        <end position="189"/>
    </location>
</feature>
<keyword evidence="5 16" id="KW-0812">Transmembrane</keyword>
<dbReference type="Proteomes" id="UP000314986">
    <property type="component" value="Unassembled WGS sequence"/>
</dbReference>
<dbReference type="PANTHER" id="PTHR11690">
    <property type="entry name" value="AMILORIDE-SENSITIVE SODIUM CHANNEL-RELATED"/>
    <property type="match status" value="1"/>
</dbReference>
<reference evidence="19" key="2">
    <citation type="journal article" date="2007" name="PLoS Biol.">
        <title>Survey sequencing and comparative analysis of the elephant shark (Callorhinchus milii) genome.</title>
        <authorList>
            <person name="Venkatesh B."/>
            <person name="Kirkness E.F."/>
            <person name="Loh Y.H."/>
            <person name="Halpern A.L."/>
            <person name="Lee A.P."/>
            <person name="Johnson J."/>
            <person name="Dandona N."/>
            <person name="Viswanathan L.D."/>
            <person name="Tay A."/>
            <person name="Venter J.C."/>
            <person name="Strausberg R.L."/>
            <person name="Brenner S."/>
        </authorList>
    </citation>
    <scope>NUCLEOTIDE SEQUENCE [LARGE SCALE GENOMIC DNA]</scope>
</reference>
<keyword evidence="13 16" id="KW-0407">Ion channel</keyword>
<evidence type="ECO:0000256" key="13">
    <source>
        <dbReference type="ARBA" id="ARBA00023303"/>
    </source>
</evidence>
<proteinExistence type="inferred from homology"/>
<sequence>FFSPSVPLTPSPSPSLSPAHSLSPTHSLSPSRTLLFSVDETSFEAGIRVQIHSQDEPPYIHELGFGVPPGFQTFVSCQEQRLTYLPEPWGNCKSELPNSNVPGYVNYSITACRLNCEKQAVLKACGCRMVHMPGTSTASPPAQCGEQAPEQTRWRERAGVGVRVESSSGGASPSTDTMGGEREQGMGLE</sequence>
<keyword evidence="9" id="KW-0472">Membrane</keyword>
<comment type="similarity">
    <text evidence="14">Belongs to the amiloride-sensitive sodium channel (TC 1.A.6) family. ASIC4 subfamily.</text>
</comment>
<evidence type="ECO:0000256" key="11">
    <source>
        <dbReference type="ARBA" id="ARBA00023180"/>
    </source>
</evidence>
<keyword evidence="3 16" id="KW-0894">Sodium channel</keyword>
<feature type="compositionally biased region" description="Low complexity" evidence="17">
    <location>
        <begin position="159"/>
        <end position="172"/>
    </location>
</feature>
<dbReference type="Gene3D" id="1.10.287.820">
    <property type="entry name" value="Acid-sensing ion channel domain"/>
    <property type="match status" value="1"/>
</dbReference>
<dbReference type="GeneTree" id="ENSGT00940000159052"/>
<protein>
    <submittedName>
        <fullName evidence="18">Uncharacterized protein</fullName>
    </submittedName>
</protein>
<keyword evidence="7" id="KW-0915">Sodium</keyword>
<evidence type="ECO:0000256" key="16">
    <source>
        <dbReference type="RuleBase" id="RU000679"/>
    </source>
</evidence>
<dbReference type="InterPro" id="IPR020903">
    <property type="entry name" value="ENaC_CS"/>
</dbReference>
<comment type="subunit">
    <text evidence="15">Homotrimer. Heterotrimer; with other ASIC proteins producing functional channels.</text>
</comment>
<feature type="region of interest" description="Disordered" evidence="17">
    <location>
        <begin position="1"/>
        <end position="24"/>
    </location>
</feature>
<evidence type="ECO:0000256" key="17">
    <source>
        <dbReference type="SAM" id="MobiDB-lite"/>
    </source>
</evidence>
<dbReference type="PROSITE" id="PS01206">
    <property type="entry name" value="ASC"/>
    <property type="match status" value="1"/>
</dbReference>
<evidence type="ECO:0000256" key="3">
    <source>
        <dbReference type="ARBA" id="ARBA00022461"/>
    </source>
</evidence>
<name>A0A4W3GM81_CALMI</name>
<organism evidence="18 19">
    <name type="scientific">Callorhinchus milii</name>
    <name type="common">Ghost shark</name>
    <dbReference type="NCBI Taxonomy" id="7868"/>
    <lineage>
        <taxon>Eukaryota</taxon>
        <taxon>Metazoa</taxon>
        <taxon>Chordata</taxon>
        <taxon>Craniata</taxon>
        <taxon>Vertebrata</taxon>
        <taxon>Chondrichthyes</taxon>
        <taxon>Holocephali</taxon>
        <taxon>Chimaeriformes</taxon>
        <taxon>Callorhinchidae</taxon>
        <taxon>Callorhinchus</taxon>
    </lineage>
</organism>
<keyword evidence="6" id="KW-1133">Transmembrane helix</keyword>
<reference evidence="19" key="1">
    <citation type="journal article" date="2006" name="Science">
        <title>Ancient noncoding elements conserved in the human genome.</title>
        <authorList>
            <person name="Venkatesh B."/>
            <person name="Kirkness E.F."/>
            <person name="Loh Y.H."/>
            <person name="Halpern A.L."/>
            <person name="Lee A.P."/>
            <person name="Johnson J."/>
            <person name="Dandona N."/>
            <person name="Viswanathan L.D."/>
            <person name="Tay A."/>
            <person name="Venter J.C."/>
            <person name="Strausberg R.L."/>
            <person name="Brenner S."/>
        </authorList>
    </citation>
    <scope>NUCLEOTIDE SEQUENCE [LARGE SCALE GENOMIC DNA]</scope>
</reference>
<dbReference type="GO" id="GO:0015280">
    <property type="term" value="F:ligand-gated sodium channel activity"/>
    <property type="evidence" value="ECO:0007669"/>
    <property type="project" value="TreeGrafter"/>
</dbReference>
<evidence type="ECO:0000256" key="2">
    <source>
        <dbReference type="ARBA" id="ARBA00022448"/>
    </source>
</evidence>
<evidence type="ECO:0000256" key="14">
    <source>
        <dbReference type="ARBA" id="ARBA00038140"/>
    </source>
</evidence>